<feature type="compositionally biased region" description="Polar residues" evidence="1">
    <location>
        <begin position="18"/>
        <end position="79"/>
    </location>
</feature>
<name>A0A0H3M954_MYCBP</name>
<evidence type="ECO:0000313" key="2">
    <source>
        <dbReference type="EMBL" id="CAL73299.1"/>
    </source>
</evidence>
<feature type="region of interest" description="Disordered" evidence="1">
    <location>
        <begin position="1"/>
        <end position="91"/>
    </location>
</feature>
<accession>A0A0H3M954</accession>
<dbReference type="InterPro" id="IPR032716">
    <property type="entry name" value="ACC_epsilon"/>
</dbReference>
<organism evidence="2 3">
    <name type="scientific">Mycobacterium bovis (strain BCG / Pasteur 1173P2)</name>
    <dbReference type="NCBI Taxonomy" id="410289"/>
    <lineage>
        <taxon>Bacteria</taxon>
        <taxon>Bacillati</taxon>
        <taxon>Actinomycetota</taxon>
        <taxon>Actinomycetes</taxon>
        <taxon>Mycobacteriales</taxon>
        <taxon>Mycobacteriaceae</taxon>
        <taxon>Mycobacterium</taxon>
        <taxon>Mycobacterium tuberculosis complex</taxon>
    </lineage>
</organism>
<dbReference type="EMBL" id="AM408590">
    <property type="protein sequence ID" value="CAL73299.1"/>
    <property type="molecule type" value="Genomic_DNA"/>
</dbReference>
<protein>
    <recommendedName>
        <fullName evidence="4">Acyl-CoA carboxylase subunit epsilon</fullName>
    </recommendedName>
</protein>
<dbReference type="GO" id="GO:0003989">
    <property type="term" value="F:acetyl-CoA carboxylase activity"/>
    <property type="evidence" value="ECO:0007669"/>
    <property type="project" value="InterPro"/>
</dbReference>
<gene>
    <name evidence="2" type="ordered locus">BCG_3310</name>
</gene>
<evidence type="ECO:0008006" key="4">
    <source>
        <dbReference type="Google" id="ProtNLM"/>
    </source>
</evidence>
<evidence type="ECO:0000256" key="1">
    <source>
        <dbReference type="SAM" id="MobiDB-lite"/>
    </source>
</evidence>
<dbReference type="GO" id="GO:0004658">
    <property type="term" value="F:propionyl-CoA carboxylase activity"/>
    <property type="evidence" value="ECO:0007669"/>
    <property type="project" value="InterPro"/>
</dbReference>
<dbReference type="KEGG" id="mbb:BCG_3310"/>
<dbReference type="RefSeq" id="WP_003900000.1">
    <property type="nucleotide sequence ID" value="NC_008769.1"/>
</dbReference>
<proteinExistence type="predicted"/>
<dbReference type="Pfam" id="PF13822">
    <property type="entry name" value="ACC_epsilon"/>
    <property type="match status" value="1"/>
</dbReference>
<sequence length="156" mass="16887">MGTCPCESSERNEPVSRVSGTNEVSDGNETNNPAEVSDGNETNNPAEVSDGNETNNPAPVSRVSGTNEVSDGNETNNPAPVTEKPLHPHEPHIEILRGQPTDQELAALIAVLGSISGSTPPAQPEPTRWGLPVDQLRYPVFSWQRITLQEMTHMRR</sequence>
<dbReference type="AlphaFoldDB" id="A0A0H3M954"/>
<evidence type="ECO:0000313" key="3">
    <source>
        <dbReference type="Proteomes" id="UP000001472"/>
    </source>
</evidence>
<reference evidence="2 3" key="1">
    <citation type="journal article" date="2007" name="Proc. Natl. Acad. Sci. U.S.A.">
        <title>Genome plasticity of BCG and impact on vaccine efficacy.</title>
        <authorList>
            <person name="Brosch R."/>
            <person name="Gordon S.V."/>
            <person name="Garnier T."/>
            <person name="Eiglmeier K."/>
            <person name="Frigui W."/>
            <person name="Valenti P."/>
            <person name="Dos Santos S."/>
            <person name="Duthoy S."/>
            <person name="Lacroix C."/>
            <person name="Garcia-Pelayo C."/>
            <person name="Inwald J.K."/>
            <person name="Golby P."/>
            <person name="Garcia J.N."/>
            <person name="Hewinson R.G."/>
            <person name="Behr M.A."/>
            <person name="Quail M.A."/>
            <person name="Churcher C."/>
            <person name="Barrell B.G."/>
            <person name="Parkhill J."/>
            <person name="Cole S.T."/>
        </authorList>
    </citation>
    <scope>NUCLEOTIDE SEQUENCE [LARGE SCALE GENOMIC DNA]</scope>
    <source>
        <strain evidence="3">BCG / Pasteur 1173P2</strain>
    </source>
</reference>
<dbReference type="Proteomes" id="UP000001472">
    <property type="component" value="Chromosome"/>
</dbReference>
<dbReference type="HOGENOM" id="CLU_088917_0_1_11"/>